<accession>A0AAV8YM79</accession>
<name>A0AAV8YM79_9CUCU</name>
<sequence length="139" mass="16225">MISTKKQLLKQQREQPKRIDRIVEPRKTKSCSDVDKTKLAVDEKVSRKVNFPYDQPVYKDLIPLSCNKIPSQPIITSRGPLPQKDKEPVLLDFIEARKVPQYYYLPNIKIESKLTTISSTNLRLYKMLKINTEEFGECK</sequence>
<gene>
    <name evidence="2" type="ORF">NQ318_012579</name>
</gene>
<keyword evidence="3" id="KW-1185">Reference proteome</keyword>
<evidence type="ECO:0000313" key="2">
    <source>
        <dbReference type="EMBL" id="KAJ8951728.1"/>
    </source>
</evidence>
<reference evidence="2" key="1">
    <citation type="journal article" date="2023" name="Insect Mol. Biol.">
        <title>Genome sequencing provides insights into the evolution of gene families encoding plant cell wall-degrading enzymes in longhorned beetles.</title>
        <authorList>
            <person name="Shin N.R."/>
            <person name="Okamura Y."/>
            <person name="Kirsch R."/>
            <person name="Pauchet Y."/>
        </authorList>
    </citation>
    <scope>NUCLEOTIDE SEQUENCE</scope>
    <source>
        <strain evidence="2">AMC_N1</strain>
    </source>
</reference>
<evidence type="ECO:0000256" key="1">
    <source>
        <dbReference type="SAM" id="MobiDB-lite"/>
    </source>
</evidence>
<protein>
    <submittedName>
        <fullName evidence="2">Uncharacterized protein</fullName>
    </submittedName>
</protein>
<comment type="caution">
    <text evidence="2">The sequence shown here is derived from an EMBL/GenBank/DDBJ whole genome shotgun (WGS) entry which is preliminary data.</text>
</comment>
<organism evidence="2 3">
    <name type="scientific">Aromia moschata</name>
    <dbReference type="NCBI Taxonomy" id="1265417"/>
    <lineage>
        <taxon>Eukaryota</taxon>
        <taxon>Metazoa</taxon>
        <taxon>Ecdysozoa</taxon>
        <taxon>Arthropoda</taxon>
        <taxon>Hexapoda</taxon>
        <taxon>Insecta</taxon>
        <taxon>Pterygota</taxon>
        <taxon>Neoptera</taxon>
        <taxon>Endopterygota</taxon>
        <taxon>Coleoptera</taxon>
        <taxon>Polyphaga</taxon>
        <taxon>Cucujiformia</taxon>
        <taxon>Chrysomeloidea</taxon>
        <taxon>Cerambycidae</taxon>
        <taxon>Cerambycinae</taxon>
        <taxon>Callichromatini</taxon>
        <taxon>Aromia</taxon>
    </lineage>
</organism>
<feature type="compositionally biased region" description="Basic and acidic residues" evidence="1">
    <location>
        <begin position="11"/>
        <end position="20"/>
    </location>
</feature>
<feature type="region of interest" description="Disordered" evidence="1">
    <location>
        <begin position="1"/>
        <end position="20"/>
    </location>
</feature>
<feature type="compositionally biased region" description="Polar residues" evidence="1">
    <location>
        <begin position="1"/>
        <end position="10"/>
    </location>
</feature>
<dbReference type="AlphaFoldDB" id="A0AAV8YM79"/>
<evidence type="ECO:0000313" key="3">
    <source>
        <dbReference type="Proteomes" id="UP001162162"/>
    </source>
</evidence>
<proteinExistence type="predicted"/>
<dbReference type="Proteomes" id="UP001162162">
    <property type="component" value="Unassembled WGS sequence"/>
</dbReference>
<dbReference type="EMBL" id="JAPWTK010000079">
    <property type="protein sequence ID" value="KAJ8951728.1"/>
    <property type="molecule type" value="Genomic_DNA"/>
</dbReference>